<dbReference type="SUPFAM" id="SSF54403">
    <property type="entry name" value="Cystatin/monellin"/>
    <property type="match status" value="1"/>
</dbReference>
<organism evidence="1 2">
    <name type="scientific">Coffea arabica</name>
    <name type="common">Arabian coffee</name>
    <dbReference type="NCBI Taxonomy" id="13443"/>
    <lineage>
        <taxon>Eukaryota</taxon>
        <taxon>Viridiplantae</taxon>
        <taxon>Streptophyta</taxon>
        <taxon>Embryophyta</taxon>
        <taxon>Tracheophyta</taxon>
        <taxon>Spermatophyta</taxon>
        <taxon>Magnoliopsida</taxon>
        <taxon>eudicotyledons</taxon>
        <taxon>Gunneridae</taxon>
        <taxon>Pentapetalae</taxon>
        <taxon>asterids</taxon>
        <taxon>lamiids</taxon>
        <taxon>Gentianales</taxon>
        <taxon>Rubiaceae</taxon>
        <taxon>Ixoroideae</taxon>
        <taxon>Gardenieae complex</taxon>
        <taxon>Bertiereae - Coffeeae clade</taxon>
        <taxon>Coffeeae</taxon>
        <taxon>Coffea</taxon>
    </lineage>
</organism>
<dbReference type="InterPro" id="IPR046350">
    <property type="entry name" value="Cystatin_sf"/>
</dbReference>
<gene>
    <name evidence="2" type="primary">LOC140035817</name>
</gene>
<accession>A0ABM4WNE8</accession>
<protein>
    <recommendedName>
        <fullName evidence="3">Cystatin domain-containing protein</fullName>
    </recommendedName>
</protein>
<keyword evidence="1" id="KW-1185">Reference proteome</keyword>
<evidence type="ECO:0008006" key="3">
    <source>
        <dbReference type="Google" id="ProtNLM"/>
    </source>
</evidence>
<sequence length="137" mass="15820">MQILNLEKYLLNADICPKGALDLPTAASDVVVPVHDIKAYEQVYQYATFAVRTHNENEGDVIRLEEVLLASKFNNDDGLYYVLYLEALDRNEELNFYHVVVKVGQYRKELIKFHQINESPHNPLKEHWAKLIAGCVF</sequence>
<dbReference type="Gene3D" id="3.10.450.10">
    <property type="match status" value="1"/>
</dbReference>
<dbReference type="RefSeq" id="XP_071933313.1">
    <property type="nucleotide sequence ID" value="XM_072077212.1"/>
</dbReference>
<proteinExistence type="predicted"/>
<evidence type="ECO:0000313" key="1">
    <source>
        <dbReference type="Proteomes" id="UP001652660"/>
    </source>
</evidence>
<reference evidence="2" key="1">
    <citation type="submission" date="2025-08" db="UniProtKB">
        <authorList>
            <consortium name="RefSeq"/>
        </authorList>
    </citation>
    <scope>IDENTIFICATION</scope>
    <source>
        <tissue evidence="2">Leaves</tissue>
    </source>
</reference>
<dbReference type="GeneID" id="140035817"/>
<dbReference type="Proteomes" id="UP001652660">
    <property type="component" value="Chromosome 2c"/>
</dbReference>
<evidence type="ECO:0000313" key="2">
    <source>
        <dbReference type="RefSeq" id="XP_071933313.1"/>
    </source>
</evidence>
<name>A0ABM4WNE8_COFAR</name>